<dbReference type="InterPro" id="IPR013087">
    <property type="entry name" value="Znf_C2H2_type"/>
</dbReference>
<evidence type="ECO:0000256" key="2">
    <source>
        <dbReference type="PROSITE-ProRule" id="PRU00042"/>
    </source>
</evidence>
<feature type="compositionally biased region" description="Basic and acidic residues" evidence="3">
    <location>
        <begin position="522"/>
        <end position="531"/>
    </location>
</feature>
<dbReference type="SUPFAM" id="SSF50494">
    <property type="entry name" value="Trypsin-like serine proteases"/>
    <property type="match status" value="1"/>
</dbReference>
<feature type="region of interest" description="Disordered" evidence="3">
    <location>
        <begin position="522"/>
        <end position="593"/>
    </location>
</feature>
<feature type="domain" description="C2H2-type" evidence="5">
    <location>
        <begin position="502"/>
        <end position="530"/>
    </location>
</feature>
<protein>
    <recommendedName>
        <fullName evidence="5">C2H2-type domain-containing protein</fullName>
    </recommendedName>
</protein>
<sequence length="618" mass="68787">MESNRTSSESLVQSGTGEQSSGFVRGNPYEPTVEEFPVFREPTLWLRWRYTILKWISVLAAGFAAGIIATVVTYRWVKRGYERAVSAVSGGFDKLNEVIDAISPGEEKAQEEKVSLVQGVFVAKLQEWAGKTVWTLLEQLSPMDWTILLLGAITTASALWYSFYSLGRVGKRTIQRFRGIRFESVREGSLFRKADIPPSQVSVMTPGVLMDTHLGFGIRFGDYLVLPRHVVTSMGELMPTVLLKGPKGKVYTELSAVRSRVIDDLVYAYVDANTWSLLGVARAKLSPKTLSCHAVCTGLPGQSTGRITKTQMRWIISYLGSTLPGMSGAAYMDGNTVVGIHQGASGLYNVGVSSELICAEMKKICVRESMEEDVREQRPQFFSKGETRVWDGIKAMEHLDNVYKSDWHNHDEIDYNQQLDFGESSPTAGPSKSRVSFEIPEGSINIRPHGVETENLAYLPAEHADYVGKLRGERLLERVQKLEQQVAELVSIPAKPLGPLRFKCDRCDTTCRTEKRLHNHVESAHYERKNAEVQPESAHAADFRKSVKTGHFLERPRRSAQSSRSSSPRASISSGRKTRSLAQEESLSSMMASQKSIEKCLKELLKHMAGPASEAKQS</sequence>
<feature type="transmembrane region" description="Helical" evidence="4">
    <location>
        <begin position="145"/>
        <end position="166"/>
    </location>
</feature>
<accession>A0A8K1U440</accession>
<dbReference type="InterPro" id="IPR043504">
    <property type="entry name" value="Peptidase_S1_PA_chymotrypsin"/>
</dbReference>
<reference evidence="6" key="1">
    <citation type="submission" date="2020-11" db="EMBL/GenBank/DDBJ databases">
        <title>RNA virus dark matter in the feces of wild birds.</title>
        <authorList>
            <person name="Lu X."/>
            <person name="Yang X.S."/>
            <person name="Zhang W."/>
        </authorList>
    </citation>
    <scope>NUCLEOTIDE SEQUENCE</scope>
    <source>
        <strain evidence="6">Rufous-tailedRobin168con22</strain>
    </source>
</reference>
<keyword evidence="4" id="KW-1133">Transmembrane helix</keyword>
<keyword evidence="1" id="KW-0378">Hydrolase</keyword>
<organism evidence="6">
    <name type="scientific">Riboviria sp</name>
    <dbReference type="NCBI Taxonomy" id="2585031"/>
    <lineage>
        <taxon>Viruses</taxon>
        <taxon>Riboviria</taxon>
    </lineage>
</organism>
<keyword evidence="2" id="KW-0862">Zinc</keyword>
<dbReference type="GO" id="GO:0016787">
    <property type="term" value="F:hydrolase activity"/>
    <property type="evidence" value="ECO:0007669"/>
    <property type="project" value="UniProtKB-KW"/>
</dbReference>
<keyword evidence="2" id="KW-0863">Zinc-finger</keyword>
<name>A0A8K1U440_9VIRU</name>
<evidence type="ECO:0000313" key="6">
    <source>
        <dbReference type="EMBL" id="UGO57558.1"/>
    </source>
</evidence>
<feature type="region of interest" description="Disordered" evidence="3">
    <location>
        <begin position="1"/>
        <end position="26"/>
    </location>
</feature>
<feature type="compositionally biased region" description="Polar residues" evidence="3">
    <location>
        <begin position="1"/>
        <end position="22"/>
    </location>
</feature>
<feature type="compositionally biased region" description="Low complexity" evidence="3">
    <location>
        <begin position="559"/>
        <end position="575"/>
    </location>
</feature>
<keyword evidence="2" id="KW-0479">Metal-binding</keyword>
<keyword evidence="4" id="KW-0472">Membrane</keyword>
<evidence type="ECO:0000256" key="4">
    <source>
        <dbReference type="SAM" id="Phobius"/>
    </source>
</evidence>
<dbReference type="InterPro" id="IPR009003">
    <property type="entry name" value="Peptidase_S1_PA"/>
</dbReference>
<proteinExistence type="predicted"/>
<dbReference type="PROSITE" id="PS00028">
    <property type="entry name" value="ZINC_FINGER_C2H2_1"/>
    <property type="match status" value="1"/>
</dbReference>
<evidence type="ECO:0000256" key="3">
    <source>
        <dbReference type="SAM" id="MobiDB-lite"/>
    </source>
</evidence>
<feature type="compositionally biased region" description="Basic and acidic residues" evidence="3">
    <location>
        <begin position="539"/>
        <end position="557"/>
    </location>
</feature>
<dbReference type="EMBL" id="MW239501">
    <property type="protein sequence ID" value="UGO57558.1"/>
    <property type="molecule type" value="Genomic_RNA"/>
</dbReference>
<feature type="transmembrane region" description="Helical" evidence="4">
    <location>
        <begin position="55"/>
        <end position="77"/>
    </location>
</feature>
<evidence type="ECO:0000259" key="5">
    <source>
        <dbReference type="PROSITE" id="PS50157"/>
    </source>
</evidence>
<dbReference type="GO" id="GO:0008270">
    <property type="term" value="F:zinc ion binding"/>
    <property type="evidence" value="ECO:0007669"/>
    <property type="project" value="UniProtKB-KW"/>
</dbReference>
<dbReference type="Gene3D" id="2.40.10.10">
    <property type="entry name" value="Trypsin-like serine proteases"/>
    <property type="match status" value="2"/>
</dbReference>
<evidence type="ECO:0000256" key="1">
    <source>
        <dbReference type="ARBA" id="ARBA00022801"/>
    </source>
</evidence>
<dbReference type="PROSITE" id="PS50157">
    <property type="entry name" value="ZINC_FINGER_C2H2_2"/>
    <property type="match status" value="1"/>
</dbReference>
<feature type="compositionally biased region" description="Polar residues" evidence="3">
    <location>
        <begin position="580"/>
        <end position="593"/>
    </location>
</feature>
<keyword evidence="4" id="KW-0812">Transmembrane</keyword>